<organism evidence="1 2">
    <name type="scientific">Ladona fulva</name>
    <name type="common">Scarce chaser dragonfly</name>
    <name type="synonym">Libellula fulva</name>
    <dbReference type="NCBI Taxonomy" id="123851"/>
    <lineage>
        <taxon>Eukaryota</taxon>
        <taxon>Metazoa</taxon>
        <taxon>Ecdysozoa</taxon>
        <taxon>Arthropoda</taxon>
        <taxon>Hexapoda</taxon>
        <taxon>Insecta</taxon>
        <taxon>Pterygota</taxon>
        <taxon>Palaeoptera</taxon>
        <taxon>Odonata</taxon>
        <taxon>Epiprocta</taxon>
        <taxon>Anisoptera</taxon>
        <taxon>Libelluloidea</taxon>
        <taxon>Libellulidae</taxon>
        <taxon>Ladona</taxon>
    </lineage>
</organism>
<protein>
    <submittedName>
        <fullName evidence="1">Uncharacterized protein</fullName>
    </submittedName>
</protein>
<evidence type="ECO:0000313" key="1">
    <source>
        <dbReference type="EMBL" id="KAG8229601.1"/>
    </source>
</evidence>
<dbReference type="AlphaFoldDB" id="A0A8K0K8G1"/>
<proteinExistence type="predicted"/>
<reference evidence="1" key="2">
    <citation type="submission" date="2017-10" db="EMBL/GenBank/DDBJ databases">
        <title>Ladona fulva Genome sequencing and assembly.</title>
        <authorList>
            <person name="Murali S."/>
            <person name="Richards S."/>
            <person name="Bandaranaike D."/>
            <person name="Bellair M."/>
            <person name="Blankenburg K."/>
            <person name="Chao H."/>
            <person name="Dinh H."/>
            <person name="Doddapaneni H."/>
            <person name="Dugan-Rocha S."/>
            <person name="Elkadiri S."/>
            <person name="Gnanaolivu R."/>
            <person name="Hernandez B."/>
            <person name="Skinner E."/>
            <person name="Javaid M."/>
            <person name="Lee S."/>
            <person name="Li M."/>
            <person name="Ming W."/>
            <person name="Munidasa M."/>
            <person name="Muniz J."/>
            <person name="Nguyen L."/>
            <person name="Hughes D."/>
            <person name="Osuji N."/>
            <person name="Pu L.-L."/>
            <person name="Puazo M."/>
            <person name="Qu C."/>
            <person name="Quiroz J."/>
            <person name="Raj R."/>
            <person name="Weissenberger G."/>
            <person name="Xin Y."/>
            <person name="Zou X."/>
            <person name="Han Y."/>
            <person name="Worley K."/>
            <person name="Muzny D."/>
            <person name="Gibbs R."/>
        </authorList>
    </citation>
    <scope>NUCLEOTIDE SEQUENCE</scope>
    <source>
        <strain evidence="1">Sampled in the wild</strain>
    </source>
</reference>
<dbReference type="Proteomes" id="UP000792457">
    <property type="component" value="Unassembled WGS sequence"/>
</dbReference>
<sequence length="419" mass="47852">MILMPGNADYFDEMEVTAEETKWKLYVPSPYWDAITCHYLKDGSTVYVCTKDGMFLECRNGVIEKSLMLAYENANCITHFLTYHPYAEYFIVKEGERLAIIINGKDLSIFQQHTDVKKHEIRDFTLEGYPQIKIWPNRDGEDPFIVDFSTKMGTTIGDNLPQVQISPEDHNSEEAKTLIASYIHKLAHKKRLRSETIARALSDFKIILYKGKKENFCYSLKRISSKDIQEVNKRLELKYQALPPKPIAVWYEETLDEKLSPGKGFFLITKFAFPDFVTKPSLTVQGKLSYSFINKEGKPEIFHQDYPTFYITAQNVVNGSVITESPHESFFQCLSSIAVSKAGVVTVNTKMSGVKSVEDILVKSIGFTPIGEDNLFLFNGNGSNALFRSVIQAVEVSDTILQLHLYPRLVEFLDFIKIF</sequence>
<dbReference type="OrthoDB" id="8190241at2759"/>
<name>A0A8K0K8G1_LADFU</name>
<comment type="caution">
    <text evidence="1">The sequence shown here is derived from an EMBL/GenBank/DDBJ whole genome shotgun (WGS) entry which is preliminary data.</text>
</comment>
<accession>A0A8K0K8G1</accession>
<dbReference type="EMBL" id="KZ308437">
    <property type="protein sequence ID" value="KAG8229601.1"/>
    <property type="molecule type" value="Genomic_DNA"/>
</dbReference>
<gene>
    <name evidence="1" type="ORF">J437_LFUL002325</name>
</gene>
<reference evidence="1" key="1">
    <citation type="submission" date="2013-04" db="EMBL/GenBank/DDBJ databases">
        <authorList>
            <person name="Qu J."/>
            <person name="Murali S.C."/>
            <person name="Bandaranaike D."/>
            <person name="Bellair M."/>
            <person name="Blankenburg K."/>
            <person name="Chao H."/>
            <person name="Dinh H."/>
            <person name="Doddapaneni H."/>
            <person name="Downs B."/>
            <person name="Dugan-Rocha S."/>
            <person name="Elkadiri S."/>
            <person name="Gnanaolivu R.D."/>
            <person name="Hernandez B."/>
            <person name="Javaid M."/>
            <person name="Jayaseelan J.C."/>
            <person name="Lee S."/>
            <person name="Li M."/>
            <person name="Ming W."/>
            <person name="Munidasa M."/>
            <person name="Muniz J."/>
            <person name="Nguyen L."/>
            <person name="Ongeri F."/>
            <person name="Osuji N."/>
            <person name="Pu L.-L."/>
            <person name="Puazo M."/>
            <person name="Qu C."/>
            <person name="Quiroz J."/>
            <person name="Raj R."/>
            <person name="Weissenberger G."/>
            <person name="Xin Y."/>
            <person name="Zou X."/>
            <person name="Han Y."/>
            <person name="Richards S."/>
            <person name="Worley K."/>
            <person name="Muzny D."/>
            <person name="Gibbs R."/>
        </authorList>
    </citation>
    <scope>NUCLEOTIDE SEQUENCE</scope>
    <source>
        <strain evidence="1">Sampled in the wild</strain>
    </source>
</reference>
<keyword evidence="2" id="KW-1185">Reference proteome</keyword>
<evidence type="ECO:0000313" key="2">
    <source>
        <dbReference type="Proteomes" id="UP000792457"/>
    </source>
</evidence>